<dbReference type="EMBL" id="KN846954">
    <property type="protein sequence ID" value="KIV77253.1"/>
    <property type="molecule type" value="Genomic_DNA"/>
</dbReference>
<dbReference type="HOGENOM" id="CLU_2359762_0_0_1"/>
<protein>
    <submittedName>
        <fullName evidence="1">Uncharacterized protein</fullName>
    </submittedName>
</protein>
<gene>
    <name evidence="1" type="ORF">PV11_09066</name>
</gene>
<name>A0A0D1YQH4_9EURO</name>
<dbReference type="Proteomes" id="UP000053599">
    <property type="component" value="Unassembled WGS sequence"/>
</dbReference>
<reference evidence="1 2" key="1">
    <citation type="submission" date="2015-01" db="EMBL/GenBank/DDBJ databases">
        <title>The Genome Sequence of Exophiala sideris CBS121828.</title>
        <authorList>
            <consortium name="The Broad Institute Genomics Platform"/>
            <person name="Cuomo C."/>
            <person name="de Hoog S."/>
            <person name="Gorbushina A."/>
            <person name="Stielow B."/>
            <person name="Teixiera M."/>
            <person name="Abouelleil A."/>
            <person name="Chapman S.B."/>
            <person name="Priest M."/>
            <person name="Young S.K."/>
            <person name="Wortman J."/>
            <person name="Nusbaum C."/>
            <person name="Birren B."/>
        </authorList>
    </citation>
    <scope>NUCLEOTIDE SEQUENCE [LARGE SCALE GENOMIC DNA]</scope>
    <source>
        <strain evidence="1 2">CBS 121828</strain>
    </source>
</reference>
<dbReference type="AlphaFoldDB" id="A0A0D1YQH4"/>
<accession>A0A0D1YQH4</accession>
<organism evidence="1 2">
    <name type="scientific">Exophiala sideris</name>
    <dbReference type="NCBI Taxonomy" id="1016849"/>
    <lineage>
        <taxon>Eukaryota</taxon>
        <taxon>Fungi</taxon>
        <taxon>Dikarya</taxon>
        <taxon>Ascomycota</taxon>
        <taxon>Pezizomycotina</taxon>
        <taxon>Eurotiomycetes</taxon>
        <taxon>Chaetothyriomycetidae</taxon>
        <taxon>Chaetothyriales</taxon>
        <taxon>Herpotrichiellaceae</taxon>
        <taxon>Exophiala</taxon>
    </lineage>
</organism>
<proteinExistence type="predicted"/>
<sequence>MSAHDFTDHGTALAGPLLLPQYADRTSTRPTIWLDATTYSEPAAATHLAAQTGTKRQRTTSLEESAVRGHLHWVAREATNGIAANVATDRTTTSSS</sequence>
<evidence type="ECO:0000313" key="2">
    <source>
        <dbReference type="Proteomes" id="UP000053599"/>
    </source>
</evidence>
<evidence type="ECO:0000313" key="1">
    <source>
        <dbReference type="EMBL" id="KIV77253.1"/>
    </source>
</evidence>